<dbReference type="InterPro" id="IPR036870">
    <property type="entry name" value="Ribosomal_bS18_sf"/>
</dbReference>
<dbReference type="SUPFAM" id="SSF46911">
    <property type="entry name" value="Ribosomal protein S18"/>
    <property type="match status" value="1"/>
</dbReference>
<proteinExistence type="inferred from homology"/>
<evidence type="ECO:0000256" key="1">
    <source>
        <dbReference type="ARBA" id="ARBA00005589"/>
    </source>
</evidence>
<dbReference type="PANTHER" id="PTHR13479:SF40">
    <property type="entry name" value="SMALL RIBOSOMAL SUBUNIT PROTEIN BS18M"/>
    <property type="match status" value="1"/>
</dbReference>
<evidence type="ECO:0000256" key="3">
    <source>
        <dbReference type="ARBA" id="ARBA00023274"/>
    </source>
</evidence>
<feature type="region of interest" description="Disordered" evidence="5">
    <location>
        <begin position="34"/>
        <end position="62"/>
    </location>
</feature>
<dbReference type="InterPro" id="IPR001648">
    <property type="entry name" value="Ribosomal_bS18"/>
</dbReference>
<keyword evidence="7" id="KW-1185">Reference proteome</keyword>
<dbReference type="Gene3D" id="4.10.640.10">
    <property type="entry name" value="Ribosomal protein S18"/>
    <property type="match status" value="1"/>
</dbReference>
<evidence type="ECO:0000256" key="2">
    <source>
        <dbReference type="ARBA" id="ARBA00022980"/>
    </source>
</evidence>
<dbReference type="Pfam" id="PF01084">
    <property type="entry name" value="Ribosomal_S18"/>
    <property type="match status" value="1"/>
</dbReference>
<keyword evidence="3" id="KW-0687">Ribonucleoprotein</keyword>
<dbReference type="Proteomes" id="UP000237144">
    <property type="component" value="Unassembled WGS sequence"/>
</dbReference>
<evidence type="ECO:0000256" key="5">
    <source>
        <dbReference type="SAM" id="MobiDB-lite"/>
    </source>
</evidence>
<name>A0A2S5B3L6_9BASI</name>
<dbReference type="GO" id="GO:0070181">
    <property type="term" value="F:small ribosomal subunit rRNA binding"/>
    <property type="evidence" value="ECO:0007669"/>
    <property type="project" value="TreeGrafter"/>
</dbReference>
<accession>A0A2S5B3L6</accession>
<dbReference type="AlphaFoldDB" id="A0A2S5B3L6"/>
<dbReference type="PRINTS" id="PR00974">
    <property type="entry name" value="RIBOSOMALS18"/>
</dbReference>
<reference evidence="6 7" key="1">
    <citation type="journal article" date="2018" name="Front. Microbiol.">
        <title>Prospects for Fungal Bioremediation of Acidic Radioactive Waste Sites: Characterization and Genome Sequence of Rhodotorula taiwanensis MD1149.</title>
        <authorList>
            <person name="Tkavc R."/>
            <person name="Matrosova V.Y."/>
            <person name="Grichenko O.E."/>
            <person name="Gostincar C."/>
            <person name="Volpe R.P."/>
            <person name="Klimenkova P."/>
            <person name="Gaidamakova E.K."/>
            <person name="Zhou C.E."/>
            <person name="Stewart B.J."/>
            <person name="Lyman M.G."/>
            <person name="Malfatti S.A."/>
            <person name="Rubinfeld B."/>
            <person name="Courtot M."/>
            <person name="Singh J."/>
            <person name="Dalgard C.L."/>
            <person name="Hamilton T."/>
            <person name="Frey K.G."/>
            <person name="Gunde-Cimerman N."/>
            <person name="Dugan L."/>
            <person name="Daly M.J."/>
        </authorList>
    </citation>
    <scope>NUCLEOTIDE SEQUENCE [LARGE SCALE GENOMIC DNA]</scope>
    <source>
        <strain evidence="6 7">MD1149</strain>
    </source>
</reference>
<dbReference type="GO" id="GO:0032543">
    <property type="term" value="P:mitochondrial translation"/>
    <property type="evidence" value="ECO:0007669"/>
    <property type="project" value="TreeGrafter"/>
</dbReference>
<sequence length="211" mass="22888">MLRSSVNVLARQARVPAPSSALACSACRSFASTSRAAAPTPSSAQQQPQQPPQQDQAKSAKSTTTELLNLFDSLDQIAPAEAVDPASQVSVLRHLSREQVISPQQLSPRHLLQPYPSRPDFSQAFPLGPPTAYAHTHDPFIRYGLDPLEDAQLNPSLLSEFVTSMGKIKPRGKTGLQRKTQRKVGKAIRRARSMGIMPTFGISVPGQGREQ</sequence>
<dbReference type="OrthoDB" id="21463at2759"/>
<dbReference type="GO" id="GO:0003735">
    <property type="term" value="F:structural constituent of ribosome"/>
    <property type="evidence" value="ECO:0007669"/>
    <property type="project" value="InterPro"/>
</dbReference>
<dbReference type="STRING" id="741276.A0A2S5B3L6"/>
<evidence type="ECO:0000313" key="7">
    <source>
        <dbReference type="Proteomes" id="UP000237144"/>
    </source>
</evidence>
<evidence type="ECO:0000256" key="4">
    <source>
        <dbReference type="ARBA" id="ARBA00035264"/>
    </source>
</evidence>
<protein>
    <recommendedName>
        <fullName evidence="4">Small ribosomal subunit protein bS18m</fullName>
    </recommendedName>
</protein>
<gene>
    <name evidence="6" type="ORF">BMF94_5647</name>
</gene>
<comment type="caution">
    <text evidence="6">The sequence shown here is derived from an EMBL/GenBank/DDBJ whole genome shotgun (WGS) entry which is preliminary data.</text>
</comment>
<organism evidence="6 7">
    <name type="scientific">Rhodotorula taiwanensis</name>
    <dbReference type="NCBI Taxonomy" id="741276"/>
    <lineage>
        <taxon>Eukaryota</taxon>
        <taxon>Fungi</taxon>
        <taxon>Dikarya</taxon>
        <taxon>Basidiomycota</taxon>
        <taxon>Pucciniomycotina</taxon>
        <taxon>Microbotryomycetes</taxon>
        <taxon>Sporidiobolales</taxon>
        <taxon>Sporidiobolaceae</taxon>
        <taxon>Rhodotorula</taxon>
    </lineage>
</organism>
<dbReference type="EMBL" id="PJQD01000085">
    <property type="protein sequence ID" value="POY71335.1"/>
    <property type="molecule type" value="Genomic_DNA"/>
</dbReference>
<dbReference type="PANTHER" id="PTHR13479">
    <property type="entry name" value="30S RIBOSOMAL PROTEIN S18"/>
    <property type="match status" value="1"/>
</dbReference>
<comment type="similarity">
    <text evidence="1">Belongs to the bacterial ribosomal protein bS18 family.</text>
</comment>
<feature type="compositionally biased region" description="Low complexity" evidence="5">
    <location>
        <begin position="34"/>
        <end position="61"/>
    </location>
</feature>
<evidence type="ECO:0000313" key="6">
    <source>
        <dbReference type="EMBL" id="POY71335.1"/>
    </source>
</evidence>
<dbReference type="GO" id="GO:0005763">
    <property type="term" value="C:mitochondrial small ribosomal subunit"/>
    <property type="evidence" value="ECO:0007669"/>
    <property type="project" value="TreeGrafter"/>
</dbReference>
<keyword evidence="2" id="KW-0689">Ribosomal protein</keyword>